<name>A0ABD5QSQ7_9EURY</name>
<evidence type="ECO:0000313" key="4">
    <source>
        <dbReference type="Proteomes" id="UP001596145"/>
    </source>
</evidence>
<sequence length="1279" mass="142639">MTIDDLFHSDPTRQLEEVQKVNARERAETDVREFYETDSAEQVLETLGEAIQTHPGEAARFLYIHATFGSGKTHLLKLVGLLADDESEFAYLGDRLAEQWPGFDELQQSITDSHVDRLKPVFLNLLDRDASKEPPLPFLIFEAIGRDLGYPTDPNWLLEWAWTLDMEYDGVWEALRTFEHDGKTFDDVLAERASLRSWLYEALPAMEETSGTELNSRSGVKASIETAEADVDPEEFDPEDLVSRVETATAALNGGSKRTELLLGLDEVALFVGDSRHRYREFEDTMEALQRGPNPVVVTTGQYSLPDTRESLIGEPPEDHWTHQQVRLEGADTEIIVRKRWLQKSDPEGRERVESLVASMPDLSLDTYSSVTSADPDPVESYPFREYDLSLLRAVMQELITQGRSTDRDYIQGRALLVLVRSLFTKFGWASKEEGSLVTWGVLFDLLVEETTYLPLWVQEMIDNTLVPTFDGDEDAWEVRLAKGLYLLNQTPAVPSTPENLGRLMVDDVTASVDDVVERTESGLETLVDKQKALTETNDQGDEVYTLVSEEQESILSRAQDKAAKISPHQLSAWVETRLRENDAFFRSDGSRHEVDVGDERLVPLRYEYSILEPVDRAPSPEYDALRVRVLADDHDTVSEQTETWQDVNNGRDGGEHILITVDVPETMLERIRNVIGMGQVLDEETESHEELEREHRADKRRLESSVTEILVDASVYTVHEHRGARSSVLDSVVEDQVNAVFGSSRKTLSRPLVEVDDAKAMAKFFRGSGEWPLSDADAAMLGVDTANAEVADTGWCREFIETYEAQKSVDVETLLQQTQTANGDYRGTPQESIAALLITLATSNESVALKQDTEYVSDPAAIGRQVRTKGGLTSLQVRFGVEIIDPKTVRELVTTVIGEQPSGDGPDEWLGELGQWVNENSATVKRTLKGASREFDVPLSAFEATVDPALGGDELSTSDLGSEDDLETILEEAKTFANARELFGVSEDGSTLWERFSDELDTMTSLYPNASITASMRATAEGDTVPSVSTVESRLEDAKGHRVNETSAQYRRITGETVADSDPEAICADLSAWLRSNEDDVREIVDGATDEFDDVVLGNLEDVFEAAWAGEDLSESDVVDSAVAQQAETYEQVRDLLDDSDGSALWSQLRAAGEELREEHPDSPTTESVETTLAASRPPSERRVRQLMERAKSPQEPETGGETWQELQHVAERLRQEVPHASITDRVTTAVESEERPTGEQADELLSEAKTVLRRLSGISKRIDTLEENSIVLIEENS</sequence>
<evidence type="ECO:0008006" key="5">
    <source>
        <dbReference type="Google" id="ProtNLM"/>
    </source>
</evidence>
<keyword evidence="1" id="KW-0175">Coiled coil</keyword>
<evidence type="ECO:0000256" key="1">
    <source>
        <dbReference type="SAM" id="Coils"/>
    </source>
</evidence>
<keyword evidence="4" id="KW-1185">Reference proteome</keyword>
<organism evidence="3 4">
    <name type="scientific">Halorubrum glutamatedens</name>
    <dbReference type="NCBI Taxonomy" id="2707018"/>
    <lineage>
        <taxon>Archaea</taxon>
        <taxon>Methanobacteriati</taxon>
        <taxon>Methanobacteriota</taxon>
        <taxon>Stenosarchaea group</taxon>
        <taxon>Halobacteria</taxon>
        <taxon>Halobacteriales</taxon>
        <taxon>Haloferacaceae</taxon>
        <taxon>Halorubrum</taxon>
    </lineage>
</organism>
<dbReference type="Proteomes" id="UP001596145">
    <property type="component" value="Unassembled WGS sequence"/>
</dbReference>
<evidence type="ECO:0000313" key="3">
    <source>
        <dbReference type="EMBL" id="MFC5135300.1"/>
    </source>
</evidence>
<dbReference type="RefSeq" id="WP_122106905.1">
    <property type="nucleotide sequence ID" value="NZ_JBHSKV010000016.1"/>
</dbReference>
<feature type="region of interest" description="Disordered" evidence="2">
    <location>
        <begin position="1154"/>
        <end position="1183"/>
    </location>
</feature>
<evidence type="ECO:0000256" key="2">
    <source>
        <dbReference type="SAM" id="MobiDB-lite"/>
    </source>
</evidence>
<comment type="caution">
    <text evidence="3">The sequence shown here is derived from an EMBL/GenBank/DDBJ whole genome shotgun (WGS) entry which is preliminary data.</text>
</comment>
<protein>
    <recommendedName>
        <fullName evidence="5">DUF499 domain-containing protein</fullName>
    </recommendedName>
</protein>
<reference evidence="3 4" key="1">
    <citation type="journal article" date="2019" name="Int. J. Syst. Evol. Microbiol.">
        <title>The Global Catalogue of Microorganisms (GCM) 10K type strain sequencing project: providing services to taxonomists for standard genome sequencing and annotation.</title>
        <authorList>
            <consortium name="The Broad Institute Genomics Platform"/>
            <consortium name="The Broad Institute Genome Sequencing Center for Infectious Disease"/>
            <person name="Wu L."/>
            <person name="Ma J."/>
        </authorList>
    </citation>
    <scope>NUCLEOTIDE SEQUENCE [LARGE SCALE GENOMIC DNA]</scope>
    <source>
        <strain evidence="3 4">CGMCC 1.16026</strain>
    </source>
</reference>
<proteinExistence type="predicted"/>
<feature type="coiled-coil region" evidence="1">
    <location>
        <begin position="682"/>
        <end position="709"/>
    </location>
</feature>
<accession>A0ABD5QSQ7</accession>
<dbReference type="AlphaFoldDB" id="A0ABD5QSQ7"/>
<dbReference type="EMBL" id="JBHSKV010000016">
    <property type="protein sequence ID" value="MFC5135300.1"/>
    <property type="molecule type" value="Genomic_DNA"/>
</dbReference>
<feature type="compositionally biased region" description="Polar residues" evidence="2">
    <location>
        <begin position="1164"/>
        <end position="1175"/>
    </location>
</feature>
<feature type="compositionally biased region" description="Basic and acidic residues" evidence="2">
    <location>
        <begin position="1154"/>
        <end position="1163"/>
    </location>
</feature>
<gene>
    <name evidence="3" type="ORF">ACFPJA_11305</name>
</gene>